<dbReference type="SUPFAM" id="SSF55486">
    <property type="entry name" value="Metalloproteases ('zincins'), catalytic domain"/>
    <property type="match status" value="1"/>
</dbReference>
<comment type="similarity">
    <text evidence="1 9">Belongs to the endoribonuclease YbeY family.</text>
</comment>
<name>A0A0F6CKP8_MYCGL</name>
<keyword evidence="7 9" id="KW-0378">Hydrolase</keyword>
<comment type="subcellular location">
    <subcellularLocation>
        <location evidence="9">Cytoplasm</location>
    </subcellularLocation>
</comment>
<dbReference type="GO" id="GO:0005737">
    <property type="term" value="C:cytoplasm"/>
    <property type="evidence" value="ECO:0007669"/>
    <property type="project" value="UniProtKB-SubCell"/>
</dbReference>
<gene>
    <name evidence="9" type="primary">ybeY</name>
    <name evidence="10" type="ORF">GCW_02215</name>
</gene>
<evidence type="ECO:0000313" key="10">
    <source>
        <dbReference type="EMBL" id="AHB99670.1"/>
    </source>
</evidence>
<dbReference type="EC" id="3.1.-.-" evidence="9"/>
<dbReference type="InterPro" id="IPR002036">
    <property type="entry name" value="YbeY"/>
</dbReference>
<keyword evidence="4 9" id="KW-0540">Nuclease</keyword>
<protein>
    <recommendedName>
        <fullName evidence="9">Endoribonuclease YbeY</fullName>
        <ecNumber evidence="9">3.1.-.-</ecNumber>
    </recommendedName>
</protein>
<organism evidence="10 11">
    <name type="scientific">Mycoplasmoides gallisepticum S6</name>
    <dbReference type="NCBI Taxonomy" id="1006581"/>
    <lineage>
        <taxon>Bacteria</taxon>
        <taxon>Bacillati</taxon>
        <taxon>Mycoplasmatota</taxon>
        <taxon>Mycoplasmoidales</taxon>
        <taxon>Mycoplasmoidaceae</taxon>
        <taxon>Mycoplasmoides</taxon>
    </lineage>
</organism>
<dbReference type="PANTHER" id="PTHR46986:SF3">
    <property type="entry name" value="HALOACID DEHALOGENASE-LIKE HYDROLASE (HAD) FAMILY PROTEIN"/>
    <property type="match status" value="1"/>
</dbReference>
<evidence type="ECO:0000256" key="4">
    <source>
        <dbReference type="ARBA" id="ARBA00022722"/>
    </source>
</evidence>
<dbReference type="PANTHER" id="PTHR46986">
    <property type="entry name" value="ENDORIBONUCLEASE YBEY, CHLOROPLASTIC"/>
    <property type="match status" value="1"/>
</dbReference>
<dbReference type="InterPro" id="IPR023091">
    <property type="entry name" value="MetalPrtase_cat_dom_sf_prd"/>
</dbReference>
<dbReference type="Pfam" id="PF02130">
    <property type="entry name" value="YbeY"/>
    <property type="match status" value="1"/>
</dbReference>
<sequence length="164" mass="19220">MINHFDLKKVPPSIKEDFSEILKIINQCFSSHFKVKNDLLYELSFVSEKQSLQLNSSLRNKEYVADVISVCLWENAEIITPLLGEIFICSKKIAKDAIKYDVNFWYLLIRMIIHGLLHLLEFDHEQSDTYEYVTLTIQEQIVNKVIKTAKKKIWKNQELLSLLG</sequence>
<feature type="binding site" evidence="9">
    <location>
        <position position="124"/>
    </location>
    <ligand>
        <name>Zn(2+)</name>
        <dbReference type="ChEBI" id="CHEBI:29105"/>
        <note>catalytic</note>
    </ligand>
</feature>
<dbReference type="KEGG" id="mgz:GCW_02215"/>
<evidence type="ECO:0000256" key="9">
    <source>
        <dbReference type="HAMAP-Rule" id="MF_00009"/>
    </source>
</evidence>
<accession>A0A0F6CKP8</accession>
<dbReference type="AlphaFoldDB" id="A0A0F6CKP8"/>
<keyword evidence="3 9" id="KW-0698">rRNA processing</keyword>
<evidence type="ECO:0000256" key="5">
    <source>
        <dbReference type="ARBA" id="ARBA00022723"/>
    </source>
</evidence>
<keyword evidence="5 9" id="KW-0479">Metal-binding</keyword>
<evidence type="ECO:0000256" key="1">
    <source>
        <dbReference type="ARBA" id="ARBA00010875"/>
    </source>
</evidence>
<dbReference type="eggNOG" id="COG0319">
    <property type="taxonomic scope" value="Bacteria"/>
</dbReference>
<evidence type="ECO:0000313" key="11">
    <source>
        <dbReference type="Proteomes" id="UP000018735"/>
    </source>
</evidence>
<dbReference type="NCBIfam" id="TIGR00043">
    <property type="entry name" value="rRNA maturation RNase YbeY"/>
    <property type="match status" value="1"/>
</dbReference>
<comment type="function">
    <text evidence="9">Single strand-specific metallo-endoribonuclease involved in late-stage 70S ribosome quality control and in maturation of the 3' terminus of the 16S rRNA.</text>
</comment>
<dbReference type="GO" id="GO:0006364">
    <property type="term" value="P:rRNA processing"/>
    <property type="evidence" value="ECO:0007669"/>
    <property type="project" value="UniProtKB-UniRule"/>
</dbReference>
<dbReference type="GO" id="GO:0008270">
    <property type="term" value="F:zinc ion binding"/>
    <property type="evidence" value="ECO:0007669"/>
    <property type="project" value="UniProtKB-UniRule"/>
</dbReference>
<evidence type="ECO:0000256" key="8">
    <source>
        <dbReference type="ARBA" id="ARBA00022833"/>
    </source>
</evidence>
<dbReference type="Gene3D" id="3.40.390.30">
    <property type="entry name" value="Metalloproteases ('zincins'), catalytic domain"/>
    <property type="match status" value="1"/>
</dbReference>
<keyword evidence="8 9" id="KW-0862">Zinc</keyword>
<dbReference type="GO" id="GO:0004521">
    <property type="term" value="F:RNA endonuclease activity"/>
    <property type="evidence" value="ECO:0007669"/>
    <property type="project" value="UniProtKB-UniRule"/>
</dbReference>
<feature type="binding site" evidence="9">
    <location>
        <position position="118"/>
    </location>
    <ligand>
        <name>Zn(2+)</name>
        <dbReference type="ChEBI" id="CHEBI:29105"/>
        <note>catalytic</note>
    </ligand>
</feature>
<keyword evidence="9" id="KW-0963">Cytoplasm</keyword>
<evidence type="ECO:0000256" key="6">
    <source>
        <dbReference type="ARBA" id="ARBA00022759"/>
    </source>
</evidence>
<dbReference type="RefSeq" id="WP_011884457.1">
    <property type="nucleotide sequence ID" value="NC_023030.2"/>
</dbReference>
<dbReference type="HOGENOM" id="CLU_1617184_0_0_14"/>
<dbReference type="GO" id="GO:0004222">
    <property type="term" value="F:metalloendopeptidase activity"/>
    <property type="evidence" value="ECO:0007669"/>
    <property type="project" value="InterPro"/>
</dbReference>
<feature type="binding site" evidence="9">
    <location>
        <position position="114"/>
    </location>
    <ligand>
        <name>Zn(2+)</name>
        <dbReference type="ChEBI" id="CHEBI:29105"/>
        <note>catalytic</note>
    </ligand>
</feature>
<keyword evidence="2 9" id="KW-0690">Ribosome biogenesis</keyword>
<reference evidence="10 11" key="1">
    <citation type="journal article" date="2011" name="PLoS ONE">
        <title>Core proteome of the minimal cell: comparative proteomics of three mollicute species.</title>
        <authorList>
            <person name="Fisunov G.Y."/>
            <person name="Alexeev D.G."/>
            <person name="Bazaleev N.A."/>
            <person name="Ladygina V.G."/>
            <person name="Galyamina M.A."/>
            <person name="Kondratov I.G."/>
            <person name="Zhukova N.A."/>
            <person name="Serebryakova M.V."/>
            <person name="Demina I.A."/>
            <person name="Govorun V.M."/>
        </authorList>
    </citation>
    <scope>NUCLEOTIDE SEQUENCE [LARGE SCALE GENOMIC DNA]</scope>
    <source>
        <strain evidence="10 11">S6</strain>
    </source>
</reference>
<proteinExistence type="inferred from homology"/>
<evidence type="ECO:0000256" key="7">
    <source>
        <dbReference type="ARBA" id="ARBA00022801"/>
    </source>
</evidence>
<comment type="cofactor">
    <cofactor evidence="9">
        <name>Zn(2+)</name>
        <dbReference type="ChEBI" id="CHEBI:29105"/>
    </cofactor>
    <text evidence="9">Binds 1 zinc ion.</text>
</comment>
<dbReference type="HAMAP" id="MF_00009">
    <property type="entry name" value="Endoribonucl_YbeY"/>
    <property type="match status" value="1"/>
</dbReference>
<dbReference type="EMBL" id="CP006916">
    <property type="protein sequence ID" value="AHB99670.1"/>
    <property type="molecule type" value="Genomic_DNA"/>
</dbReference>
<dbReference type="Proteomes" id="UP000018735">
    <property type="component" value="Chromosome"/>
</dbReference>
<evidence type="ECO:0000256" key="3">
    <source>
        <dbReference type="ARBA" id="ARBA00022552"/>
    </source>
</evidence>
<keyword evidence="6 9" id="KW-0255">Endonuclease</keyword>
<evidence type="ECO:0000256" key="2">
    <source>
        <dbReference type="ARBA" id="ARBA00022517"/>
    </source>
</evidence>